<sequence>MKVESMLRAKGSSVITIQPWATVEQAISHLVGPPKIGAVVVTGVPRGYTGIISERDVVREMRRHGIALLQMPVSEVMTQHVPHCAPGDSVADVMVKMTRTRHRHLPVLSDGELVGVISIGDVVRSRLDEMELEAGVLRDLYMARH</sequence>
<dbReference type="PANTHER" id="PTHR43080:SF2">
    <property type="entry name" value="CBS DOMAIN-CONTAINING PROTEIN"/>
    <property type="match status" value="1"/>
</dbReference>
<keyword evidence="1 2" id="KW-0129">CBS domain</keyword>
<protein>
    <submittedName>
        <fullName evidence="4">CBS domain-containing protein</fullName>
    </submittedName>
</protein>
<dbReference type="Pfam" id="PF00571">
    <property type="entry name" value="CBS"/>
    <property type="match status" value="2"/>
</dbReference>
<dbReference type="InterPro" id="IPR000644">
    <property type="entry name" value="CBS_dom"/>
</dbReference>
<dbReference type="RefSeq" id="WP_185064540.1">
    <property type="nucleotide sequence ID" value="NZ_BAABJP010000007.1"/>
</dbReference>
<evidence type="ECO:0000313" key="4">
    <source>
        <dbReference type="EMBL" id="GAA5151355.1"/>
    </source>
</evidence>
<accession>A0ABP9PSM2</accession>
<dbReference type="SMART" id="SM00116">
    <property type="entry name" value="CBS"/>
    <property type="match status" value="2"/>
</dbReference>
<dbReference type="CDD" id="cd04623">
    <property type="entry name" value="CBS_pair_bac_euk"/>
    <property type="match status" value="1"/>
</dbReference>
<dbReference type="Proteomes" id="UP001428817">
    <property type="component" value="Unassembled WGS sequence"/>
</dbReference>
<dbReference type="InterPro" id="IPR044725">
    <property type="entry name" value="CBSX3_CBS_dom"/>
</dbReference>
<organism evidence="4 5">
    <name type="scientific">Pseudonocardia eucalypti</name>
    <dbReference type="NCBI Taxonomy" id="648755"/>
    <lineage>
        <taxon>Bacteria</taxon>
        <taxon>Bacillati</taxon>
        <taxon>Actinomycetota</taxon>
        <taxon>Actinomycetes</taxon>
        <taxon>Pseudonocardiales</taxon>
        <taxon>Pseudonocardiaceae</taxon>
        <taxon>Pseudonocardia</taxon>
    </lineage>
</organism>
<proteinExistence type="predicted"/>
<dbReference type="SUPFAM" id="SSF54631">
    <property type="entry name" value="CBS-domain pair"/>
    <property type="match status" value="1"/>
</dbReference>
<dbReference type="PANTHER" id="PTHR43080">
    <property type="entry name" value="CBS DOMAIN-CONTAINING PROTEIN CBSX3, MITOCHONDRIAL"/>
    <property type="match status" value="1"/>
</dbReference>
<dbReference type="PROSITE" id="PS51371">
    <property type="entry name" value="CBS"/>
    <property type="match status" value="2"/>
</dbReference>
<feature type="domain" description="CBS" evidence="3">
    <location>
        <begin position="6"/>
        <end position="68"/>
    </location>
</feature>
<evidence type="ECO:0000256" key="1">
    <source>
        <dbReference type="ARBA" id="ARBA00023122"/>
    </source>
</evidence>
<dbReference type="InterPro" id="IPR051257">
    <property type="entry name" value="Diverse_CBS-Domain"/>
</dbReference>
<keyword evidence="5" id="KW-1185">Reference proteome</keyword>
<dbReference type="InterPro" id="IPR046342">
    <property type="entry name" value="CBS_dom_sf"/>
</dbReference>
<name>A0ABP9PSM2_9PSEU</name>
<dbReference type="EMBL" id="BAABJP010000007">
    <property type="protein sequence ID" value="GAA5151355.1"/>
    <property type="molecule type" value="Genomic_DNA"/>
</dbReference>
<comment type="caution">
    <text evidence="4">The sequence shown here is derived from an EMBL/GenBank/DDBJ whole genome shotgun (WGS) entry which is preliminary data.</text>
</comment>
<evidence type="ECO:0000259" key="3">
    <source>
        <dbReference type="PROSITE" id="PS51371"/>
    </source>
</evidence>
<dbReference type="Gene3D" id="3.10.580.10">
    <property type="entry name" value="CBS-domain"/>
    <property type="match status" value="1"/>
</dbReference>
<reference evidence="5" key="1">
    <citation type="journal article" date="2019" name="Int. J. Syst. Evol. Microbiol.">
        <title>The Global Catalogue of Microorganisms (GCM) 10K type strain sequencing project: providing services to taxonomists for standard genome sequencing and annotation.</title>
        <authorList>
            <consortium name="The Broad Institute Genomics Platform"/>
            <consortium name="The Broad Institute Genome Sequencing Center for Infectious Disease"/>
            <person name="Wu L."/>
            <person name="Ma J."/>
        </authorList>
    </citation>
    <scope>NUCLEOTIDE SEQUENCE [LARGE SCALE GENOMIC DNA]</scope>
    <source>
        <strain evidence="5">JCM 18303</strain>
    </source>
</reference>
<feature type="domain" description="CBS" evidence="3">
    <location>
        <begin position="77"/>
        <end position="132"/>
    </location>
</feature>
<gene>
    <name evidence="4" type="ORF">GCM10023321_18240</name>
</gene>
<evidence type="ECO:0000313" key="5">
    <source>
        <dbReference type="Proteomes" id="UP001428817"/>
    </source>
</evidence>
<evidence type="ECO:0000256" key="2">
    <source>
        <dbReference type="PROSITE-ProRule" id="PRU00703"/>
    </source>
</evidence>